<organism evidence="1 2">
    <name type="scientific">Thelephora ganbajun</name>
    <name type="common">Ganba fungus</name>
    <dbReference type="NCBI Taxonomy" id="370292"/>
    <lineage>
        <taxon>Eukaryota</taxon>
        <taxon>Fungi</taxon>
        <taxon>Dikarya</taxon>
        <taxon>Basidiomycota</taxon>
        <taxon>Agaricomycotina</taxon>
        <taxon>Agaricomycetes</taxon>
        <taxon>Thelephorales</taxon>
        <taxon>Thelephoraceae</taxon>
        <taxon>Thelephora</taxon>
    </lineage>
</organism>
<name>A0ACB6ZBM0_THEGA</name>
<sequence>MILHDRSLEDIETRALELSRKKTIARVLDKERDLGEVVALVERLRQAILIYQMSQQQSIYNQVVQLNASFDVLLKLNQKSPVERKIESVRARLERLRVEASAARDTGEFRRQKRLFECEISIRCKQLLTVSPVLELSRKSRTNCKTYTNVQLPMKARKMKGIRSMCAILWTISGMSSLNTSSRSRKRSMIKTVH</sequence>
<dbReference type="Proteomes" id="UP000886501">
    <property type="component" value="Unassembled WGS sequence"/>
</dbReference>
<proteinExistence type="predicted"/>
<keyword evidence="2" id="KW-1185">Reference proteome</keyword>
<reference evidence="1" key="1">
    <citation type="submission" date="2019-10" db="EMBL/GenBank/DDBJ databases">
        <authorList>
            <consortium name="DOE Joint Genome Institute"/>
            <person name="Kuo A."/>
            <person name="Miyauchi S."/>
            <person name="Kiss E."/>
            <person name="Drula E."/>
            <person name="Kohler A."/>
            <person name="Sanchez-Garcia M."/>
            <person name="Andreopoulos B."/>
            <person name="Barry K.W."/>
            <person name="Bonito G."/>
            <person name="Buee M."/>
            <person name="Carver A."/>
            <person name="Chen C."/>
            <person name="Cichocki N."/>
            <person name="Clum A."/>
            <person name="Culley D."/>
            <person name="Crous P.W."/>
            <person name="Fauchery L."/>
            <person name="Girlanda M."/>
            <person name="Hayes R."/>
            <person name="Keri Z."/>
            <person name="Labutti K."/>
            <person name="Lipzen A."/>
            <person name="Lombard V."/>
            <person name="Magnuson J."/>
            <person name="Maillard F."/>
            <person name="Morin E."/>
            <person name="Murat C."/>
            <person name="Nolan M."/>
            <person name="Ohm R."/>
            <person name="Pangilinan J."/>
            <person name="Pereira M."/>
            <person name="Perotto S."/>
            <person name="Peter M."/>
            <person name="Riley R."/>
            <person name="Sitrit Y."/>
            <person name="Stielow B."/>
            <person name="Szollosi G."/>
            <person name="Zifcakova L."/>
            <person name="Stursova M."/>
            <person name="Spatafora J.W."/>
            <person name="Tedersoo L."/>
            <person name="Vaario L.-M."/>
            <person name="Yamada A."/>
            <person name="Yan M."/>
            <person name="Wang P."/>
            <person name="Xu J."/>
            <person name="Bruns T."/>
            <person name="Baldrian P."/>
            <person name="Vilgalys R."/>
            <person name="Henrissat B."/>
            <person name="Grigoriev I.V."/>
            <person name="Hibbett D."/>
            <person name="Nagy L.G."/>
            <person name="Martin F.M."/>
        </authorList>
    </citation>
    <scope>NUCLEOTIDE SEQUENCE</scope>
    <source>
        <strain evidence="1">P2</strain>
    </source>
</reference>
<comment type="caution">
    <text evidence="1">The sequence shown here is derived from an EMBL/GenBank/DDBJ whole genome shotgun (WGS) entry which is preliminary data.</text>
</comment>
<accession>A0ACB6ZBM0</accession>
<gene>
    <name evidence="1" type="ORF">BDM02DRAFT_2808576</name>
</gene>
<reference evidence="1" key="2">
    <citation type="journal article" date="2020" name="Nat. Commun.">
        <title>Large-scale genome sequencing of mycorrhizal fungi provides insights into the early evolution of symbiotic traits.</title>
        <authorList>
            <person name="Miyauchi S."/>
            <person name="Kiss E."/>
            <person name="Kuo A."/>
            <person name="Drula E."/>
            <person name="Kohler A."/>
            <person name="Sanchez-Garcia M."/>
            <person name="Morin E."/>
            <person name="Andreopoulos B."/>
            <person name="Barry K.W."/>
            <person name="Bonito G."/>
            <person name="Buee M."/>
            <person name="Carver A."/>
            <person name="Chen C."/>
            <person name="Cichocki N."/>
            <person name="Clum A."/>
            <person name="Culley D."/>
            <person name="Crous P.W."/>
            <person name="Fauchery L."/>
            <person name="Girlanda M."/>
            <person name="Hayes R.D."/>
            <person name="Keri Z."/>
            <person name="LaButti K."/>
            <person name="Lipzen A."/>
            <person name="Lombard V."/>
            <person name="Magnuson J."/>
            <person name="Maillard F."/>
            <person name="Murat C."/>
            <person name="Nolan M."/>
            <person name="Ohm R.A."/>
            <person name="Pangilinan J."/>
            <person name="Pereira M.F."/>
            <person name="Perotto S."/>
            <person name="Peter M."/>
            <person name="Pfister S."/>
            <person name="Riley R."/>
            <person name="Sitrit Y."/>
            <person name="Stielow J.B."/>
            <person name="Szollosi G."/>
            <person name="Zifcakova L."/>
            <person name="Stursova M."/>
            <person name="Spatafora J.W."/>
            <person name="Tedersoo L."/>
            <person name="Vaario L.M."/>
            <person name="Yamada A."/>
            <person name="Yan M."/>
            <person name="Wang P."/>
            <person name="Xu J."/>
            <person name="Bruns T."/>
            <person name="Baldrian P."/>
            <person name="Vilgalys R."/>
            <person name="Dunand C."/>
            <person name="Henrissat B."/>
            <person name="Grigoriev I.V."/>
            <person name="Hibbett D."/>
            <person name="Nagy L.G."/>
            <person name="Martin F.M."/>
        </authorList>
    </citation>
    <scope>NUCLEOTIDE SEQUENCE</scope>
    <source>
        <strain evidence="1">P2</strain>
    </source>
</reference>
<dbReference type="EMBL" id="MU118040">
    <property type="protein sequence ID" value="KAF9647150.1"/>
    <property type="molecule type" value="Genomic_DNA"/>
</dbReference>
<protein>
    <submittedName>
        <fullName evidence="1">Uncharacterized protein</fullName>
    </submittedName>
</protein>
<evidence type="ECO:0000313" key="1">
    <source>
        <dbReference type="EMBL" id="KAF9647150.1"/>
    </source>
</evidence>
<evidence type="ECO:0000313" key="2">
    <source>
        <dbReference type="Proteomes" id="UP000886501"/>
    </source>
</evidence>